<accession>R7Z8E0</accession>
<comment type="caution">
    <text evidence="5">The sequence shown here is derived from an EMBL/GenBank/DDBJ whole genome shotgun (WGS) entry which is preliminary data.</text>
</comment>
<evidence type="ECO:0000313" key="5">
    <source>
        <dbReference type="EMBL" id="EON70440.1"/>
    </source>
</evidence>
<evidence type="ECO:0000256" key="2">
    <source>
        <dbReference type="PIRSR" id="PIRSR620023-1"/>
    </source>
</evidence>
<dbReference type="Gene3D" id="3.40.50.2000">
    <property type="entry name" value="Glycogen Phosphorylase B"/>
    <property type="match status" value="1"/>
</dbReference>
<dbReference type="NCBIfam" id="TIGR03590">
    <property type="entry name" value="PseG"/>
    <property type="match status" value="1"/>
</dbReference>
<feature type="binding site" evidence="3">
    <location>
        <position position="165"/>
    </location>
    <ligand>
        <name>substrate</name>
    </ligand>
</feature>
<dbReference type="InterPro" id="IPR020023">
    <property type="entry name" value="PseG"/>
</dbReference>
<dbReference type="PATRIC" id="fig|1285586.5.peg.4486"/>
<reference evidence="5 6" key="1">
    <citation type="submission" date="2013-04" db="EMBL/GenBank/DDBJ databases">
        <title>Draft genome of the heavy metal tolerant bacterium Lysinibacillus sphaericus strain OT4b.31.</title>
        <authorList>
            <person name="Pena-Montenegro T.D."/>
            <person name="Dussan J."/>
        </authorList>
    </citation>
    <scope>NUCLEOTIDE SEQUENCE [LARGE SCALE GENOMIC DNA]</scope>
    <source>
        <strain evidence="5 6">OT4b.31</strain>
    </source>
</reference>
<dbReference type="InterPro" id="IPR007235">
    <property type="entry name" value="Glyco_trans_28_C"/>
</dbReference>
<dbReference type="EMBL" id="AQPX01000035">
    <property type="protein sequence ID" value="EON70440.1"/>
    <property type="molecule type" value="Genomic_DNA"/>
</dbReference>
<dbReference type="AlphaFoldDB" id="R7Z8E0"/>
<feature type="active site" description="Proton acceptor" evidence="2">
    <location>
        <position position="17"/>
    </location>
</feature>
<dbReference type="PANTHER" id="PTHR21015">
    <property type="entry name" value="UDP-N-ACETYLGLUCOSAMINE--N-ACETYLMURAMYL-(PENTAPEPTIDE) PYROPHOSPHORYL-UNDECAPRENOL N-ACETYLGLUCOSAMINE TRANSFERASE 1"/>
    <property type="match status" value="1"/>
</dbReference>
<evidence type="ECO:0000256" key="1">
    <source>
        <dbReference type="ARBA" id="ARBA00023136"/>
    </source>
</evidence>
<dbReference type="Gene3D" id="3.40.50.11190">
    <property type="match status" value="1"/>
</dbReference>
<evidence type="ECO:0000259" key="4">
    <source>
        <dbReference type="Pfam" id="PF04101"/>
    </source>
</evidence>
<dbReference type="OrthoDB" id="9805604at2"/>
<evidence type="ECO:0000256" key="3">
    <source>
        <dbReference type="PIRSR" id="PIRSR620023-2"/>
    </source>
</evidence>
<dbReference type="RefSeq" id="WP_010861204.1">
    <property type="nucleotide sequence ID" value="NZ_KB933410.1"/>
</dbReference>
<sequence>MSIFIRVDASTEIGTGHVIRCLTLANRLKKEGKTVAFICRHAEGDCMELIEQQGFYVYKLRASEGSLWTYVADYWKEDARETINILRHYKVEQLIVDHYSIDIKWEQVVRPFTKEIMVIDDLANRPHDCDELLDQNFYLNKDSRYNGLVPVHTRLLLGPKHALLREEFKEARKIIKSFTGKVERIFVFFGGSDPTNETEKVLRAILPIIHLKKIEVDVVVGNSNPNKMKIREVCSTSDQLTYHCQINNMAELMVKADLAIGAGGATTWERIYLHLPTIVIAVADNQVKAAEDLAEINAIVFLGMHNSIREENISSCLRNIISDKVKMKKIIRNLSTI</sequence>
<dbReference type="SUPFAM" id="SSF53756">
    <property type="entry name" value="UDP-Glycosyltransferase/glycogen phosphorylase"/>
    <property type="match status" value="1"/>
</dbReference>
<name>R7Z8E0_LYSSH</name>
<dbReference type="eggNOG" id="COG3980">
    <property type="taxonomic scope" value="Bacteria"/>
</dbReference>
<organism evidence="5 6">
    <name type="scientific">Lysinibacillus sphaericus OT4b.31</name>
    <dbReference type="NCBI Taxonomy" id="1285586"/>
    <lineage>
        <taxon>Bacteria</taxon>
        <taxon>Bacillati</taxon>
        <taxon>Bacillota</taxon>
        <taxon>Bacilli</taxon>
        <taxon>Bacillales</taxon>
        <taxon>Bacillaceae</taxon>
        <taxon>Lysinibacillus</taxon>
    </lineage>
</organism>
<dbReference type="Pfam" id="PF04101">
    <property type="entry name" value="Glyco_tran_28_C"/>
    <property type="match status" value="1"/>
</dbReference>
<proteinExistence type="predicted"/>
<feature type="binding site" evidence="3">
    <location>
        <position position="269"/>
    </location>
    <ligand>
        <name>substrate</name>
    </ligand>
</feature>
<protein>
    <submittedName>
        <fullName evidence="5">Pseudaminic acid biosynthesis-associated protein PseG</fullName>
    </submittedName>
</protein>
<dbReference type="PANTHER" id="PTHR21015:SF22">
    <property type="entry name" value="GLYCOSYLTRANSFERASE"/>
    <property type="match status" value="1"/>
</dbReference>
<keyword evidence="1" id="KW-0472">Membrane</keyword>
<dbReference type="HOGENOM" id="CLU_023406_0_0_9"/>
<evidence type="ECO:0000313" key="6">
    <source>
        <dbReference type="Proteomes" id="UP000013911"/>
    </source>
</evidence>
<dbReference type="Proteomes" id="UP000013911">
    <property type="component" value="Unassembled WGS sequence"/>
</dbReference>
<dbReference type="GO" id="GO:0016758">
    <property type="term" value="F:hexosyltransferase activity"/>
    <property type="evidence" value="ECO:0007669"/>
    <property type="project" value="InterPro"/>
</dbReference>
<gene>
    <name evidence="5" type="ORF">H131_21527</name>
</gene>
<feature type="domain" description="Glycosyl transferase family 28 C-terminal" evidence="4">
    <location>
        <begin position="187"/>
        <end position="299"/>
    </location>
</feature>